<keyword evidence="5" id="KW-0676">Redox-active center</keyword>
<gene>
    <name evidence="9" type="ORF">IAC59_00610</name>
</gene>
<keyword evidence="4" id="KW-1015">Disulfide bond</keyword>
<dbReference type="PANTHER" id="PTHR42852:SF6">
    <property type="entry name" value="THIOL:DISULFIDE INTERCHANGE PROTEIN DSBE"/>
    <property type="match status" value="1"/>
</dbReference>
<dbReference type="GO" id="GO:0017004">
    <property type="term" value="P:cytochrome complex assembly"/>
    <property type="evidence" value="ECO:0007669"/>
    <property type="project" value="UniProtKB-KW"/>
</dbReference>
<proteinExistence type="predicted"/>
<dbReference type="PANTHER" id="PTHR42852">
    <property type="entry name" value="THIOL:DISULFIDE INTERCHANGE PROTEIN DSBE"/>
    <property type="match status" value="1"/>
</dbReference>
<sequence length="354" mass="37091">MKKMIATLLALAVLALSGCALAEQADATAAPEATAETAATEAPAGESEGDSAGAAVEDTRPYYEMDQLGVRLYVDSDWEQYARNYDVTIAAKADYDDAGTLKSGLMVLLPQQYDNSDSSNVSFDVRGGIMAIAVQAEGAESAAATELEGYESSVLGSAEGYEFTLYLNPAPDTSLLDEAGVAMVDTIRASLSAGAANSVLLSRPATVSELTALVGEFSTQDIYGAAVDRSVLSNAPYTLIDVWATSCPPCISEMPGLATLAKEYEGRVQFLGIVSDAIDEDTMELARSIVEQTGVGYSCIVPDSSLYTTLLSRIQYTPTKVIVDQNGQQVGDPIIGAQSEDALRAVLDALPAAE</sequence>
<dbReference type="SUPFAM" id="SSF52833">
    <property type="entry name" value="Thioredoxin-like"/>
    <property type="match status" value="1"/>
</dbReference>
<dbReference type="InterPro" id="IPR050553">
    <property type="entry name" value="Thioredoxin_ResA/DsbE_sf"/>
</dbReference>
<dbReference type="EMBL" id="DVNK01000005">
    <property type="protein sequence ID" value="HIU45742.1"/>
    <property type="molecule type" value="Genomic_DNA"/>
</dbReference>
<organism evidence="9 10">
    <name type="scientific">Candidatus Fimadaptatus faecigallinarum</name>
    <dbReference type="NCBI Taxonomy" id="2840814"/>
    <lineage>
        <taxon>Bacteria</taxon>
        <taxon>Bacillati</taxon>
        <taxon>Bacillota</taxon>
        <taxon>Clostridia</taxon>
        <taxon>Eubacteriales</taxon>
        <taxon>Candidatus Fimadaptatus</taxon>
    </lineage>
</organism>
<dbReference type="PROSITE" id="PS51352">
    <property type="entry name" value="THIOREDOXIN_2"/>
    <property type="match status" value="1"/>
</dbReference>
<feature type="domain" description="Thioredoxin" evidence="8">
    <location>
        <begin position="199"/>
        <end position="352"/>
    </location>
</feature>
<keyword evidence="2" id="KW-0201">Cytochrome c-type biogenesis</keyword>
<feature type="region of interest" description="Disordered" evidence="6">
    <location>
        <begin position="32"/>
        <end position="53"/>
    </location>
</feature>
<evidence type="ECO:0000256" key="3">
    <source>
        <dbReference type="ARBA" id="ARBA00022968"/>
    </source>
</evidence>
<comment type="subcellular location">
    <subcellularLocation>
        <location evidence="1">Cell envelope</location>
    </subcellularLocation>
</comment>
<protein>
    <submittedName>
        <fullName evidence="9">TlpA family protein disulfide reductase</fullName>
    </submittedName>
</protein>
<dbReference type="InterPro" id="IPR013766">
    <property type="entry name" value="Thioredoxin_domain"/>
</dbReference>
<evidence type="ECO:0000256" key="4">
    <source>
        <dbReference type="ARBA" id="ARBA00023157"/>
    </source>
</evidence>
<name>A0A9D1S405_9FIRM</name>
<dbReference type="GO" id="GO:0030313">
    <property type="term" value="C:cell envelope"/>
    <property type="evidence" value="ECO:0007669"/>
    <property type="project" value="UniProtKB-SubCell"/>
</dbReference>
<comment type="caution">
    <text evidence="9">The sequence shown here is derived from an EMBL/GenBank/DDBJ whole genome shotgun (WGS) entry which is preliminary data.</text>
</comment>
<evidence type="ECO:0000259" key="8">
    <source>
        <dbReference type="PROSITE" id="PS51352"/>
    </source>
</evidence>
<evidence type="ECO:0000256" key="1">
    <source>
        <dbReference type="ARBA" id="ARBA00004196"/>
    </source>
</evidence>
<keyword evidence="7" id="KW-0732">Signal</keyword>
<evidence type="ECO:0000256" key="2">
    <source>
        <dbReference type="ARBA" id="ARBA00022748"/>
    </source>
</evidence>
<evidence type="ECO:0000313" key="10">
    <source>
        <dbReference type="Proteomes" id="UP000824123"/>
    </source>
</evidence>
<keyword evidence="3" id="KW-0812">Transmembrane</keyword>
<feature type="chain" id="PRO_5039278514" evidence="7">
    <location>
        <begin position="23"/>
        <end position="354"/>
    </location>
</feature>
<accession>A0A9D1S405</accession>
<dbReference type="Proteomes" id="UP000824123">
    <property type="component" value="Unassembled WGS sequence"/>
</dbReference>
<evidence type="ECO:0000256" key="5">
    <source>
        <dbReference type="ARBA" id="ARBA00023284"/>
    </source>
</evidence>
<dbReference type="AlphaFoldDB" id="A0A9D1S405"/>
<evidence type="ECO:0000256" key="7">
    <source>
        <dbReference type="SAM" id="SignalP"/>
    </source>
</evidence>
<evidence type="ECO:0000313" key="9">
    <source>
        <dbReference type="EMBL" id="HIU45742.1"/>
    </source>
</evidence>
<reference evidence="9" key="2">
    <citation type="journal article" date="2021" name="PeerJ">
        <title>Extensive microbial diversity within the chicken gut microbiome revealed by metagenomics and culture.</title>
        <authorList>
            <person name="Gilroy R."/>
            <person name="Ravi A."/>
            <person name="Getino M."/>
            <person name="Pursley I."/>
            <person name="Horton D.L."/>
            <person name="Alikhan N.F."/>
            <person name="Baker D."/>
            <person name="Gharbi K."/>
            <person name="Hall N."/>
            <person name="Watson M."/>
            <person name="Adriaenssens E.M."/>
            <person name="Foster-Nyarko E."/>
            <person name="Jarju S."/>
            <person name="Secka A."/>
            <person name="Antonio M."/>
            <person name="Oren A."/>
            <person name="Chaudhuri R.R."/>
            <person name="La Ragione R."/>
            <person name="Hildebrand F."/>
            <person name="Pallen M.J."/>
        </authorList>
    </citation>
    <scope>NUCLEOTIDE SEQUENCE</scope>
    <source>
        <strain evidence="9">ChiSxjej2B14-8506</strain>
    </source>
</reference>
<feature type="signal peptide" evidence="7">
    <location>
        <begin position="1"/>
        <end position="22"/>
    </location>
</feature>
<keyword evidence="3" id="KW-0735">Signal-anchor</keyword>
<dbReference type="InterPro" id="IPR036249">
    <property type="entry name" value="Thioredoxin-like_sf"/>
</dbReference>
<evidence type="ECO:0000256" key="6">
    <source>
        <dbReference type="SAM" id="MobiDB-lite"/>
    </source>
</evidence>
<dbReference type="Gene3D" id="3.40.30.10">
    <property type="entry name" value="Glutaredoxin"/>
    <property type="match status" value="1"/>
</dbReference>
<dbReference type="PROSITE" id="PS51257">
    <property type="entry name" value="PROKAR_LIPOPROTEIN"/>
    <property type="match status" value="1"/>
</dbReference>
<dbReference type="CDD" id="cd02966">
    <property type="entry name" value="TlpA_like_family"/>
    <property type="match status" value="1"/>
</dbReference>
<reference evidence="9" key="1">
    <citation type="submission" date="2020-10" db="EMBL/GenBank/DDBJ databases">
        <authorList>
            <person name="Gilroy R."/>
        </authorList>
    </citation>
    <scope>NUCLEOTIDE SEQUENCE</scope>
    <source>
        <strain evidence="9">ChiSxjej2B14-8506</strain>
    </source>
</reference>